<dbReference type="InterPro" id="IPR050956">
    <property type="entry name" value="2C_system_His_kinase"/>
</dbReference>
<dbReference type="GO" id="GO:0016772">
    <property type="term" value="F:transferase activity, transferring phosphorus-containing groups"/>
    <property type="evidence" value="ECO:0007669"/>
    <property type="project" value="InterPro"/>
</dbReference>
<dbReference type="Gene3D" id="3.30.565.10">
    <property type="entry name" value="Histidine kinase-like ATPase, C-terminal domain"/>
    <property type="match status" value="1"/>
</dbReference>
<name>A0A090MDN4_9HYPO</name>
<dbReference type="SUPFAM" id="SSF55874">
    <property type="entry name" value="ATPase domain of HSP90 chaperone/DNA topoisomerase II/histidine kinase"/>
    <property type="match status" value="1"/>
</dbReference>
<dbReference type="Pfam" id="PF00072">
    <property type="entry name" value="Response_reg"/>
    <property type="match status" value="1"/>
</dbReference>
<dbReference type="Gene3D" id="3.40.50.2300">
    <property type="match status" value="1"/>
</dbReference>
<dbReference type="InterPro" id="IPR011006">
    <property type="entry name" value="CheY-like_superfamily"/>
</dbReference>
<keyword evidence="1 2" id="KW-0597">Phosphoprotein</keyword>
<dbReference type="GO" id="GO:0000160">
    <property type="term" value="P:phosphorelay signal transduction system"/>
    <property type="evidence" value="ECO:0007669"/>
    <property type="project" value="InterPro"/>
</dbReference>
<dbReference type="InterPro" id="IPR036890">
    <property type="entry name" value="HATPase_C_sf"/>
</dbReference>
<dbReference type="SUPFAM" id="SSF52172">
    <property type="entry name" value="CheY-like"/>
    <property type="match status" value="1"/>
</dbReference>
<dbReference type="SMART" id="SM00448">
    <property type="entry name" value="REC"/>
    <property type="match status" value="1"/>
</dbReference>
<dbReference type="PANTHER" id="PTHR43719:SF30">
    <property type="entry name" value="TWO-COMPONENT SYSTEM RESPONSE REGULATOR"/>
    <property type="match status" value="1"/>
</dbReference>
<dbReference type="CDD" id="cd17546">
    <property type="entry name" value="REC_hyHK_CKI1_RcsC-like"/>
    <property type="match status" value="1"/>
</dbReference>
<feature type="domain" description="Response regulatory" evidence="3">
    <location>
        <begin position="111"/>
        <end position="242"/>
    </location>
</feature>
<sequence>MKLLFQRFQQATPRTHVQYGGSGLGLFISRILTEMQGGQIGVTSRRDIGSSFSFYIKCRRSLTPPPDFEEVTPFKIARKSHAPGIPQKPELTRQASKTVTTTNEESNQLFDVLIVEDNIVNQKVLQRQLRNCGNNTFVANHGKEALQTLERSRFWAGKETEGVDISVILMDLEMPVMDGMTCARRIRELEREGTIVQHIPIIAVTAYARPEQIESAKAAGIDDVISKPFRIPELLPKIEELVGKYKNLSVSS</sequence>
<reference evidence="4" key="1">
    <citation type="submission" date="2013-05" db="EMBL/GenBank/DDBJ databases">
        <title>Draft genome sequences of six wheat associated Fusarium spp. isolates.</title>
        <authorList>
            <person name="Moolhuijzen P.M."/>
            <person name="Manners J.M."/>
            <person name="Wilcox S."/>
            <person name="Bellgard M.I."/>
            <person name="Gardiner D.M."/>
        </authorList>
    </citation>
    <scope>NUCLEOTIDE SEQUENCE</scope>
    <source>
        <strain evidence="4">CS3069</strain>
    </source>
</reference>
<feature type="modified residue" description="4-aspartylphosphate" evidence="2">
    <location>
        <position position="171"/>
    </location>
</feature>
<dbReference type="InterPro" id="IPR003594">
    <property type="entry name" value="HATPase_dom"/>
</dbReference>
<evidence type="ECO:0000259" key="3">
    <source>
        <dbReference type="PROSITE" id="PS50110"/>
    </source>
</evidence>
<dbReference type="PRINTS" id="PR00344">
    <property type="entry name" value="BCTRLSENSOR"/>
</dbReference>
<dbReference type="PROSITE" id="PS50110">
    <property type="entry name" value="RESPONSE_REGULATORY"/>
    <property type="match status" value="1"/>
</dbReference>
<evidence type="ECO:0000256" key="2">
    <source>
        <dbReference type="PROSITE-ProRule" id="PRU00169"/>
    </source>
</evidence>
<dbReference type="AlphaFoldDB" id="A0A090MDN4"/>
<dbReference type="PANTHER" id="PTHR43719">
    <property type="entry name" value="TWO-COMPONENT HISTIDINE KINASE"/>
    <property type="match status" value="1"/>
</dbReference>
<evidence type="ECO:0000313" key="4">
    <source>
        <dbReference type="EMBL" id="CEG05214.1"/>
    </source>
</evidence>
<dbReference type="InterPro" id="IPR001789">
    <property type="entry name" value="Sig_transdc_resp-reg_receiver"/>
</dbReference>
<proteinExistence type="predicted"/>
<dbReference type="InterPro" id="IPR004358">
    <property type="entry name" value="Sig_transdc_His_kin-like_C"/>
</dbReference>
<dbReference type="EMBL" id="CBMI010003251">
    <property type="protein sequence ID" value="CEG05214.1"/>
    <property type="molecule type" value="Genomic_DNA"/>
</dbReference>
<dbReference type="Pfam" id="PF02518">
    <property type="entry name" value="HATPase_c"/>
    <property type="match status" value="1"/>
</dbReference>
<organism evidence="4">
    <name type="scientific">Fusarium clavum</name>
    <dbReference type="NCBI Taxonomy" id="2594811"/>
    <lineage>
        <taxon>Eukaryota</taxon>
        <taxon>Fungi</taxon>
        <taxon>Dikarya</taxon>
        <taxon>Ascomycota</taxon>
        <taxon>Pezizomycotina</taxon>
        <taxon>Sordariomycetes</taxon>
        <taxon>Hypocreomycetidae</taxon>
        <taxon>Hypocreales</taxon>
        <taxon>Nectriaceae</taxon>
        <taxon>Fusarium</taxon>
        <taxon>Fusarium incarnatum-equiseti species complex</taxon>
    </lineage>
</organism>
<gene>
    <name evidence="4" type="ORF">BN850_0100840</name>
</gene>
<protein>
    <submittedName>
        <fullName evidence="4">WGS project CBMI000000000 data, contig CS3069_c003253</fullName>
    </submittedName>
</protein>
<accession>A0A090MDN4</accession>
<evidence type="ECO:0000256" key="1">
    <source>
        <dbReference type="ARBA" id="ARBA00022553"/>
    </source>
</evidence>
<comment type="caution">
    <text evidence="4">The sequence shown here is derived from an EMBL/GenBank/DDBJ whole genome shotgun (WGS) entry which is preliminary data.</text>
</comment>